<comment type="caution">
    <text evidence="1">The sequence shown here is derived from an EMBL/GenBank/DDBJ whole genome shotgun (WGS) entry which is preliminary data.</text>
</comment>
<proteinExistence type="predicted"/>
<dbReference type="OrthoDB" id="3335835at2"/>
<sequence>MEFTKTIIAVNIGRSVNQRPSIFEATRGRLKARGEQQHELLENAEVVLGVVGNTIRGVYQVLNSERGDDDRYEWELMEVPSFAALVGHRLSPEGVFWKPGDATAWKLMNKDEFNTLVEKAKSDRIQFGPHTILLRPDGNLEIGLAPGYRADVVSEAPIANAKQRIETVVHRLAETRAVTTYQAIADMLGINSARSIARSIARNKDIAAEEGARVIPWSFRSNDEWISPAYEEGWSDQEGDHRSRSQILVDARLATRLDNGDALIDEGAVITDAATLRRYLMI</sequence>
<dbReference type="RefSeq" id="WP_016455269.1">
    <property type="nucleotide sequence ID" value="NZ_KE150269.1"/>
</dbReference>
<dbReference type="EMBL" id="AGZR01000004">
    <property type="protein sequence ID" value="EPD33661.1"/>
    <property type="molecule type" value="Genomic_DNA"/>
</dbReference>
<organism evidence="1 2">
    <name type="scientific">Propionimicrobium lymphophilum ACS-093-V-SCH5</name>
    <dbReference type="NCBI Taxonomy" id="883161"/>
    <lineage>
        <taxon>Bacteria</taxon>
        <taxon>Bacillati</taxon>
        <taxon>Actinomycetota</taxon>
        <taxon>Actinomycetes</taxon>
        <taxon>Propionibacteriales</taxon>
        <taxon>Propionibacteriaceae</taxon>
        <taxon>Propionimicrobium</taxon>
    </lineage>
</organism>
<dbReference type="Proteomes" id="UP000014417">
    <property type="component" value="Unassembled WGS sequence"/>
</dbReference>
<evidence type="ECO:0000313" key="2">
    <source>
        <dbReference type="Proteomes" id="UP000014417"/>
    </source>
</evidence>
<dbReference type="HOGENOM" id="CLU_986452_0_0_11"/>
<accession>S2W3C4</accession>
<dbReference type="AlphaFoldDB" id="S2W3C4"/>
<gene>
    <name evidence="1" type="ORF">HMPREF9306_00416</name>
</gene>
<keyword evidence="2" id="KW-1185">Reference proteome</keyword>
<reference evidence="1 2" key="1">
    <citation type="submission" date="2013-04" db="EMBL/GenBank/DDBJ databases">
        <title>The Genome Sequence of Propionimicrobium lymphophilum ACS-093-V-SCH5.</title>
        <authorList>
            <consortium name="The Broad Institute Genomics Platform"/>
            <person name="Earl A."/>
            <person name="Ward D."/>
            <person name="Feldgarden M."/>
            <person name="Gevers D."/>
            <person name="Saerens B."/>
            <person name="Vaneechoutte M."/>
            <person name="Walker B."/>
            <person name="Young S."/>
            <person name="Zeng Q."/>
            <person name="Gargeya S."/>
            <person name="Fitzgerald M."/>
            <person name="Haas B."/>
            <person name="Abouelleil A."/>
            <person name="Allen A.W."/>
            <person name="Alvarado L."/>
            <person name="Arachchi H.M."/>
            <person name="Berlin A.M."/>
            <person name="Chapman S.B."/>
            <person name="Gainer-Dewar J."/>
            <person name="Goldberg J."/>
            <person name="Griggs A."/>
            <person name="Gujja S."/>
            <person name="Hansen M."/>
            <person name="Howarth C."/>
            <person name="Imamovic A."/>
            <person name="Ireland A."/>
            <person name="Larimer J."/>
            <person name="McCowan C."/>
            <person name="Murphy C."/>
            <person name="Pearson M."/>
            <person name="Poon T.W."/>
            <person name="Priest M."/>
            <person name="Roberts A."/>
            <person name="Saif S."/>
            <person name="Shea T."/>
            <person name="Sisk P."/>
            <person name="Sykes S."/>
            <person name="Wortman J."/>
            <person name="Nusbaum C."/>
            <person name="Birren B."/>
        </authorList>
    </citation>
    <scope>NUCLEOTIDE SEQUENCE [LARGE SCALE GENOMIC DNA]</scope>
    <source>
        <strain evidence="1 2">ACS-093-V-SCH5</strain>
    </source>
</reference>
<protein>
    <submittedName>
        <fullName evidence="1">Uncharacterized protein</fullName>
    </submittedName>
</protein>
<evidence type="ECO:0000313" key="1">
    <source>
        <dbReference type="EMBL" id="EPD33661.1"/>
    </source>
</evidence>
<name>S2W3C4_9ACTN</name>